<dbReference type="Gene3D" id="1.10.443.10">
    <property type="entry name" value="Intergrase catalytic core"/>
    <property type="match status" value="1"/>
</dbReference>
<evidence type="ECO:0000313" key="6">
    <source>
        <dbReference type="EMBL" id="MDH7640279.1"/>
    </source>
</evidence>
<dbReference type="CDD" id="cd00796">
    <property type="entry name" value="INT_Rci_Hp1_C"/>
    <property type="match status" value="1"/>
</dbReference>
<evidence type="ECO:0000256" key="3">
    <source>
        <dbReference type="ARBA" id="ARBA00023125"/>
    </source>
</evidence>
<evidence type="ECO:0000256" key="1">
    <source>
        <dbReference type="ARBA" id="ARBA00008857"/>
    </source>
</evidence>
<dbReference type="Pfam" id="PF00589">
    <property type="entry name" value="Phage_integrase"/>
    <property type="match status" value="1"/>
</dbReference>
<comment type="similarity">
    <text evidence="1">Belongs to the 'phage' integrase family.</text>
</comment>
<name>A0ABT6N592_9SPHN</name>
<dbReference type="Gene3D" id="1.10.150.130">
    <property type="match status" value="1"/>
</dbReference>
<dbReference type="PROSITE" id="PS51898">
    <property type="entry name" value="TYR_RECOMBINASE"/>
    <property type="match status" value="1"/>
</dbReference>
<evidence type="ECO:0000256" key="2">
    <source>
        <dbReference type="ARBA" id="ARBA00022908"/>
    </source>
</evidence>
<dbReference type="Pfam" id="PF13356">
    <property type="entry name" value="Arm-DNA-bind_3"/>
    <property type="match status" value="1"/>
</dbReference>
<dbReference type="InterPro" id="IPR025166">
    <property type="entry name" value="Integrase_DNA_bind_dom"/>
</dbReference>
<dbReference type="InterPro" id="IPR050808">
    <property type="entry name" value="Phage_Integrase"/>
</dbReference>
<dbReference type="PANTHER" id="PTHR30629:SF2">
    <property type="entry name" value="PROPHAGE INTEGRASE INTS-RELATED"/>
    <property type="match status" value="1"/>
</dbReference>
<dbReference type="InterPro" id="IPR038488">
    <property type="entry name" value="Integrase_DNA-bd_sf"/>
</dbReference>
<gene>
    <name evidence="6" type="ORF">QGN17_16205</name>
</gene>
<comment type="caution">
    <text evidence="6">The sequence shown here is derived from an EMBL/GenBank/DDBJ whole genome shotgun (WGS) entry which is preliminary data.</text>
</comment>
<sequence>MGKASTTILTKTVIDEAQPRDDRYDIWDGRLAGFGLRVEKSGRKTFIIRYRAEGGGRNAPRRFMTVGRFGTLTVDDARKKARQLLAAATVGDDPAGDRQTKRREMRMDALIELYEEEGCFIQRGKRQGMPMKPLTKQYTVARLKHHVVPLLGHKRVSEVGTGEIERFFRDVSAGKTACDEKIGPRKRIVVRGGDGAARKVFRDLSAVFSFACRREIVESNPCEKAVVQKTDNRRDRFLTLAEVTQLGRACDDLEAEGVNAKALNITRLWALTGCRRDEIAALKWTEVDLERGLLILDDTKTGKSLRPLALAAVALLRGLERSKSSDYVFPSDRTEDAHFQGTKKVWPDIIKKAKLPGVTPHTLRHTMGATATSTGEALALTGAILGHANMRSTMIYAHVENDPARKAANRVARKIAAALAGTDSKAKVAKGKVANNNVAVKANSAST</sequence>
<evidence type="ECO:0000256" key="4">
    <source>
        <dbReference type="ARBA" id="ARBA00023172"/>
    </source>
</evidence>
<dbReference type="InterPro" id="IPR002104">
    <property type="entry name" value="Integrase_catalytic"/>
</dbReference>
<accession>A0ABT6N592</accession>
<dbReference type="Gene3D" id="3.30.160.390">
    <property type="entry name" value="Integrase, DNA-binding domain"/>
    <property type="match status" value="1"/>
</dbReference>
<evidence type="ECO:0000259" key="5">
    <source>
        <dbReference type="PROSITE" id="PS51898"/>
    </source>
</evidence>
<keyword evidence="3" id="KW-0238">DNA-binding</keyword>
<feature type="domain" description="Tyr recombinase" evidence="5">
    <location>
        <begin position="233"/>
        <end position="409"/>
    </location>
</feature>
<dbReference type="InterPro" id="IPR010998">
    <property type="entry name" value="Integrase_recombinase_N"/>
</dbReference>
<dbReference type="Proteomes" id="UP001160625">
    <property type="component" value="Unassembled WGS sequence"/>
</dbReference>
<reference evidence="6" key="1">
    <citation type="submission" date="2023-04" db="EMBL/GenBank/DDBJ databases">
        <title>Sphingomonas sp. MAHUQ-71 isolated from rice field.</title>
        <authorList>
            <person name="Huq M.A."/>
        </authorList>
    </citation>
    <scope>NUCLEOTIDE SEQUENCE</scope>
    <source>
        <strain evidence="6">MAHUQ-71</strain>
    </source>
</reference>
<protein>
    <submittedName>
        <fullName evidence="6">Site-specific integrase</fullName>
    </submittedName>
</protein>
<dbReference type="SUPFAM" id="SSF56349">
    <property type="entry name" value="DNA breaking-rejoining enzymes"/>
    <property type="match status" value="1"/>
</dbReference>
<dbReference type="EMBL" id="JARYGZ010000002">
    <property type="protein sequence ID" value="MDH7640279.1"/>
    <property type="molecule type" value="Genomic_DNA"/>
</dbReference>
<dbReference type="PANTHER" id="PTHR30629">
    <property type="entry name" value="PROPHAGE INTEGRASE"/>
    <property type="match status" value="1"/>
</dbReference>
<organism evidence="6 7">
    <name type="scientific">Sphingomonas oryzagri</name>
    <dbReference type="NCBI Taxonomy" id="3042314"/>
    <lineage>
        <taxon>Bacteria</taxon>
        <taxon>Pseudomonadati</taxon>
        <taxon>Pseudomonadota</taxon>
        <taxon>Alphaproteobacteria</taxon>
        <taxon>Sphingomonadales</taxon>
        <taxon>Sphingomonadaceae</taxon>
        <taxon>Sphingomonas</taxon>
    </lineage>
</organism>
<keyword evidence="7" id="KW-1185">Reference proteome</keyword>
<proteinExistence type="inferred from homology"/>
<keyword evidence="4" id="KW-0233">DNA recombination</keyword>
<dbReference type="InterPro" id="IPR011010">
    <property type="entry name" value="DNA_brk_join_enz"/>
</dbReference>
<evidence type="ECO:0000313" key="7">
    <source>
        <dbReference type="Proteomes" id="UP001160625"/>
    </source>
</evidence>
<dbReference type="InterPro" id="IPR013762">
    <property type="entry name" value="Integrase-like_cat_sf"/>
</dbReference>
<keyword evidence="2" id="KW-0229">DNA integration</keyword>